<sequence length="67" mass="7423">MICRFTIIPDGNVLLYQGTAGDTYEDALLSLGINPDTVLIFFDGRSLAQDKKIEEDEVRIFLTGSRG</sequence>
<dbReference type="Gene3D" id="3.10.20.30">
    <property type="match status" value="1"/>
</dbReference>
<organism evidence="1 2">
    <name type="scientific">Methanoculleus frigidifontis</name>
    <dbReference type="NCBI Taxonomy" id="2584085"/>
    <lineage>
        <taxon>Archaea</taxon>
        <taxon>Methanobacteriati</taxon>
        <taxon>Methanobacteriota</taxon>
        <taxon>Stenosarchaea group</taxon>
        <taxon>Methanomicrobia</taxon>
        <taxon>Methanomicrobiales</taxon>
        <taxon>Methanomicrobiaceae</taxon>
        <taxon>Methanoculleus</taxon>
    </lineage>
</organism>
<dbReference type="Proteomes" id="UP001168338">
    <property type="component" value="Unassembled WGS sequence"/>
</dbReference>
<dbReference type="EMBL" id="VCYH01000004">
    <property type="protein sequence ID" value="MDN7024701.1"/>
    <property type="molecule type" value="Genomic_DNA"/>
</dbReference>
<keyword evidence="2" id="KW-1185">Reference proteome</keyword>
<dbReference type="InterPro" id="IPR012675">
    <property type="entry name" value="Beta-grasp_dom_sf"/>
</dbReference>
<evidence type="ECO:0000313" key="1">
    <source>
        <dbReference type="EMBL" id="MDN7024701.1"/>
    </source>
</evidence>
<protein>
    <submittedName>
        <fullName evidence="1">Thiamine S protein</fullName>
    </submittedName>
</protein>
<name>A0ABT8M9T0_9EURY</name>
<evidence type="ECO:0000313" key="2">
    <source>
        <dbReference type="Proteomes" id="UP001168338"/>
    </source>
</evidence>
<accession>A0ABT8M9T0</accession>
<dbReference type="Pfam" id="PF21965">
    <property type="entry name" value="SAMP2"/>
    <property type="match status" value="1"/>
</dbReference>
<reference evidence="1" key="1">
    <citation type="submission" date="2019-05" db="EMBL/GenBank/DDBJ databases">
        <title>Methanoculleus sp. FWC-SCC1, a methanogenic archaeon isolated from deep marine cold seep.</title>
        <authorList>
            <person name="Chen Y.-W."/>
            <person name="Chen S.-C."/>
            <person name="Teng N.-H."/>
            <person name="Lai M.-C."/>
        </authorList>
    </citation>
    <scope>NUCLEOTIDE SEQUENCE</scope>
    <source>
        <strain evidence="1">FWC-SCC1</strain>
    </source>
</reference>
<gene>
    <name evidence="1" type="ORF">FGU65_07340</name>
</gene>
<proteinExistence type="predicted"/>
<dbReference type="InterPro" id="IPR053833">
    <property type="entry name" value="SAMP2"/>
</dbReference>
<comment type="caution">
    <text evidence="1">The sequence shown here is derived from an EMBL/GenBank/DDBJ whole genome shotgun (WGS) entry which is preliminary data.</text>
</comment>